<dbReference type="Proteomes" id="UP000248330">
    <property type="component" value="Unassembled WGS sequence"/>
</dbReference>
<proteinExistence type="predicted"/>
<feature type="chain" id="PRO_5016455370" evidence="1">
    <location>
        <begin position="20"/>
        <end position="176"/>
    </location>
</feature>
<evidence type="ECO:0000313" key="2">
    <source>
        <dbReference type="EMBL" id="PXV64615.1"/>
    </source>
</evidence>
<dbReference type="RefSeq" id="WP_146216648.1">
    <property type="nucleotide sequence ID" value="NZ_CAKZQT010000005.1"/>
</dbReference>
<evidence type="ECO:0000256" key="1">
    <source>
        <dbReference type="SAM" id="SignalP"/>
    </source>
</evidence>
<reference evidence="2 3" key="1">
    <citation type="submission" date="2018-04" db="EMBL/GenBank/DDBJ databases">
        <title>Genomic Encyclopedia of Type Strains, Phase IV (KMG-IV): sequencing the most valuable type-strain genomes for metagenomic binning, comparative biology and taxonomic classification.</title>
        <authorList>
            <person name="Goeker M."/>
        </authorList>
    </citation>
    <scope>NUCLEOTIDE SEQUENCE [LARGE SCALE GENOMIC DNA]</scope>
    <source>
        <strain evidence="2 3">DSM 104150</strain>
    </source>
</reference>
<gene>
    <name evidence="2" type="ORF">C8D93_11265</name>
</gene>
<protein>
    <submittedName>
        <fullName evidence="2">Uncharacterized protein</fullName>
    </submittedName>
</protein>
<organism evidence="2 3">
    <name type="scientific">Sinimarinibacterium flocculans</name>
    <dbReference type="NCBI Taxonomy" id="985250"/>
    <lineage>
        <taxon>Bacteria</taxon>
        <taxon>Pseudomonadati</taxon>
        <taxon>Pseudomonadota</taxon>
        <taxon>Gammaproteobacteria</taxon>
        <taxon>Nevskiales</taxon>
        <taxon>Nevskiaceae</taxon>
        <taxon>Sinimarinibacterium</taxon>
    </lineage>
</organism>
<keyword evidence="1" id="KW-0732">Signal</keyword>
<keyword evidence="3" id="KW-1185">Reference proteome</keyword>
<dbReference type="EMBL" id="QICN01000012">
    <property type="protein sequence ID" value="PXV64615.1"/>
    <property type="molecule type" value="Genomic_DNA"/>
</dbReference>
<evidence type="ECO:0000313" key="3">
    <source>
        <dbReference type="Proteomes" id="UP000248330"/>
    </source>
</evidence>
<name>A0A318E1B7_9GAMM</name>
<feature type="signal peptide" evidence="1">
    <location>
        <begin position="1"/>
        <end position="19"/>
    </location>
</feature>
<accession>A0A318E1B7</accession>
<sequence length="176" mass="18154">MRSALCAVLVVLGTAAASAGEPQVLEPALQMNWQFGSRAMSAAPQWRLGLYPGDLAWRRICADLGMRELAERSPRPELLGLQIGGTSRWHLGGLALDATESSGPNWPLRIGIGVAVAAGVWVVAIDKVGEALAEGLGPQPGETDDDDDAQGGILCIDGQCVLPCGTIGPVNGCNGG</sequence>
<dbReference type="OrthoDB" id="378654at2"/>
<dbReference type="AlphaFoldDB" id="A0A318E1B7"/>
<comment type="caution">
    <text evidence="2">The sequence shown here is derived from an EMBL/GenBank/DDBJ whole genome shotgun (WGS) entry which is preliminary data.</text>
</comment>